<sequence length="59" mass="6546">MLRRKKKSTSTKQALQFCSNGVAICTSGSSPSEVCSINWILRSVPVYAVWSFPCYGKNE</sequence>
<dbReference type="EMBL" id="MTKT01002384">
    <property type="protein sequence ID" value="OWM79899.1"/>
    <property type="molecule type" value="Genomic_DNA"/>
</dbReference>
<evidence type="ECO:0000313" key="2">
    <source>
        <dbReference type="Proteomes" id="UP000197138"/>
    </source>
</evidence>
<proteinExistence type="predicted"/>
<protein>
    <submittedName>
        <fullName evidence="1">Uncharacterized protein</fullName>
    </submittedName>
</protein>
<comment type="caution">
    <text evidence="1">The sequence shown here is derived from an EMBL/GenBank/DDBJ whole genome shotgun (WGS) entry which is preliminary data.</text>
</comment>
<name>A0A218X589_PUNGR</name>
<dbReference type="AlphaFoldDB" id="A0A218X589"/>
<accession>A0A218X589</accession>
<gene>
    <name evidence="1" type="ORF">CDL15_Pgr001542</name>
</gene>
<organism evidence="1 2">
    <name type="scientific">Punica granatum</name>
    <name type="common">Pomegranate</name>
    <dbReference type="NCBI Taxonomy" id="22663"/>
    <lineage>
        <taxon>Eukaryota</taxon>
        <taxon>Viridiplantae</taxon>
        <taxon>Streptophyta</taxon>
        <taxon>Embryophyta</taxon>
        <taxon>Tracheophyta</taxon>
        <taxon>Spermatophyta</taxon>
        <taxon>Magnoliopsida</taxon>
        <taxon>eudicotyledons</taxon>
        <taxon>Gunneridae</taxon>
        <taxon>Pentapetalae</taxon>
        <taxon>rosids</taxon>
        <taxon>malvids</taxon>
        <taxon>Myrtales</taxon>
        <taxon>Lythraceae</taxon>
        <taxon>Punica</taxon>
    </lineage>
</organism>
<reference evidence="2" key="1">
    <citation type="journal article" date="2017" name="Plant J.">
        <title>The pomegranate (Punica granatum L.) genome and the genomics of punicalagin biosynthesis.</title>
        <authorList>
            <person name="Qin G."/>
            <person name="Xu C."/>
            <person name="Ming R."/>
            <person name="Tang H."/>
            <person name="Guyot R."/>
            <person name="Kramer E.M."/>
            <person name="Hu Y."/>
            <person name="Yi X."/>
            <person name="Qi Y."/>
            <person name="Xu X."/>
            <person name="Gao Z."/>
            <person name="Pan H."/>
            <person name="Jian J."/>
            <person name="Tian Y."/>
            <person name="Yue Z."/>
            <person name="Xu Y."/>
        </authorList>
    </citation>
    <scope>NUCLEOTIDE SEQUENCE [LARGE SCALE GENOMIC DNA]</scope>
    <source>
        <strain evidence="2">cv. Dabenzi</strain>
    </source>
</reference>
<evidence type="ECO:0000313" key="1">
    <source>
        <dbReference type="EMBL" id="OWM79899.1"/>
    </source>
</evidence>
<dbReference type="Proteomes" id="UP000197138">
    <property type="component" value="Unassembled WGS sequence"/>
</dbReference>